<dbReference type="InterPro" id="IPR011990">
    <property type="entry name" value="TPR-like_helical_dom_sf"/>
</dbReference>
<comment type="caution">
    <text evidence="2">The sequence shown here is derived from an EMBL/GenBank/DDBJ whole genome shotgun (WGS) entry which is preliminary data.</text>
</comment>
<evidence type="ECO:0000259" key="1">
    <source>
        <dbReference type="Pfam" id="PF00931"/>
    </source>
</evidence>
<sequence>MVNTQCLPVLREGGAAEEATGVTLAGDTLKCMVREADKGGSDCVPRQLPSTVRDFTGRADYLAALDALISEGDDAAPSGAVVISAVDGTAGIGKTTLAVYWAHRTQHHFPDGTLYANLRGYGPGELATPGEVLGGFLSALGVPAERMPPSIEAQAGLYRSLLAERRVLVVLDNAKNAEQVRPLLPASAGSVVVVTSRDSLTGLVVTEGATRLTLDLLSLDEAMALVAGIVGTLHAEAEPDALAELVRLCARLPLALRIAAGRVAAGPQTTVAEVVNELTDDRYRLDVLSRNGDERAAVRAVFDWSYEQLMPVQASLFRRLGLHPGPDFSLHAAAALTDLKLSEVRQQLEGLSTAHLIEPVGGSRYRFHDLLRTYACDQALRFDTNEDRDYAVERFLNWYGDTAYRCDELLYPAHPRTPRTHKCSSHLSPEIKDSAQALAWLEAERANMLPSLQQAVDNELHEQAVHLAQNSRFLSRHGRWVDELRGARLGLVAAERSGDRVAETRFRNWLGEVLITAEKWNEALENLEHALTLAREIPLNRQLANALNGIGLLRCLQGHFEEGLPYLHEALPLSRGIDTGRLEAVIQGNLSSAFTGLGLYKQALEHGERGLILRRRAGDLTGVVYAMHCLARAWQGLGQHQKTISLCREAIADGRAVDYTPHAVAEPLDTLGIALNSTGRCADAVKCWREAATLFDGYNRPHRAAEVRARIKAAEAALGKIGQS</sequence>
<dbReference type="InterPro" id="IPR019734">
    <property type="entry name" value="TPR_rpt"/>
</dbReference>
<dbReference type="EMBL" id="QHHU01000143">
    <property type="protein sequence ID" value="RSM34496.1"/>
    <property type="molecule type" value="Genomic_DNA"/>
</dbReference>
<keyword evidence="3" id="KW-1185">Reference proteome</keyword>
<dbReference type="OrthoDB" id="581105at2"/>
<dbReference type="SUPFAM" id="SSF52540">
    <property type="entry name" value="P-loop containing nucleoside triphosphate hydrolases"/>
    <property type="match status" value="1"/>
</dbReference>
<name>A0A428VUJ4_AMYBA</name>
<dbReference type="GO" id="GO:0043531">
    <property type="term" value="F:ADP binding"/>
    <property type="evidence" value="ECO:0007669"/>
    <property type="project" value="InterPro"/>
</dbReference>
<dbReference type="InterPro" id="IPR027417">
    <property type="entry name" value="P-loop_NTPase"/>
</dbReference>
<dbReference type="Proteomes" id="UP000286716">
    <property type="component" value="Unassembled WGS sequence"/>
</dbReference>
<dbReference type="Gene3D" id="1.25.40.10">
    <property type="entry name" value="Tetratricopeptide repeat domain"/>
    <property type="match status" value="1"/>
</dbReference>
<feature type="domain" description="NB-ARC" evidence="1">
    <location>
        <begin position="83"/>
        <end position="231"/>
    </location>
</feature>
<evidence type="ECO:0000313" key="3">
    <source>
        <dbReference type="Proteomes" id="UP000286716"/>
    </source>
</evidence>
<dbReference type="Pfam" id="PF00931">
    <property type="entry name" value="NB-ARC"/>
    <property type="match status" value="1"/>
</dbReference>
<dbReference type="PANTHER" id="PTHR47691:SF3">
    <property type="entry name" value="HTH-TYPE TRANSCRIPTIONAL REGULATOR RV0890C-RELATED"/>
    <property type="match status" value="1"/>
</dbReference>
<dbReference type="SMART" id="SM00028">
    <property type="entry name" value="TPR"/>
    <property type="match status" value="5"/>
</dbReference>
<accession>A0A428VUJ4</accession>
<organism evidence="2 3">
    <name type="scientific">Amycolatopsis balhimycina DSM 5908</name>
    <dbReference type="NCBI Taxonomy" id="1081091"/>
    <lineage>
        <taxon>Bacteria</taxon>
        <taxon>Bacillati</taxon>
        <taxon>Actinomycetota</taxon>
        <taxon>Actinomycetes</taxon>
        <taxon>Pseudonocardiales</taxon>
        <taxon>Pseudonocardiaceae</taxon>
        <taxon>Amycolatopsis</taxon>
    </lineage>
</organism>
<dbReference type="InterPro" id="IPR002182">
    <property type="entry name" value="NB-ARC"/>
</dbReference>
<gene>
    <name evidence="2" type="ORF">DMA12_48060</name>
</gene>
<protein>
    <recommendedName>
        <fullName evidence="1">NB-ARC domain-containing protein</fullName>
    </recommendedName>
</protein>
<evidence type="ECO:0000313" key="2">
    <source>
        <dbReference type="EMBL" id="RSM34496.1"/>
    </source>
</evidence>
<proteinExistence type="predicted"/>
<reference evidence="2 3" key="1">
    <citation type="submission" date="2018-05" db="EMBL/GenBank/DDBJ databases">
        <title>Evolution of GPA BGCs.</title>
        <authorList>
            <person name="Waglechner N."/>
            <person name="Wright G.D."/>
        </authorList>
    </citation>
    <scope>NUCLEOTIDE SEQUENCE [LARGE SCALE GENOMIC DNA]</scope>
    <source>
        <strain evidence="2 3">DSM 5908</strain>
    </source>
</reference>
<dbReference type="PANTHER" id="PTHR47691">
    <property type="entry name" value="REGULATOR-RELATED"/>
    <property type="match status" value="1"/>
</dbReference>
<dbReference type="SUPFAM" id="SSF48452">
    <property type="entry name" value="TPR-like"/>
    <property type="match status" value="1"/>
</dbReference>
<dbReference type="Gene3D" id="3.40.50.300">
    <property type="entry name" value="P-loop containing nucleotide triphosphate hydrolases"/>
    <property type="match status" value="1"/>
</dbReference>
<dbReference type="Pfam" id="PF13424">
    <property type="entry name" value="TPR_12"/>
    <property type="match status" value="1"/>
</dbReference>
<dbReference type="AlphaFoldDB" id="A0A428VUJ4"/>
<dbReference type="PRINTS" id="PR00364">
    <property type="entry name" value="DISEASERSIST"/>
</dbReference>